<dbReference type="GeneID" id="128200087"/>
<dbReference type="Proteomes" id="UP001652740">
    <property type="component" value="Unplaced"/>
</dbReference>
<accession>A0ABM3MAT6</accession>
<evidence type="ECO:0000313" key="1">
    <source>
        <dbReference type="Proteomes" id="UP001652740"/>
    </source>
</evidence>
<dbReference type="RefSeq" id="XP_052748208.1">
    <property type="nucleotide sequence ID" value="XM_052892248.1"/>
</dbReference>
<keyword evidence="1" id="KW-1185">Reference proteome</keyword>
<organism evidence="1 2">
    <name type="scientific">Galleria mellonella</name>
    <name type="common">Greater wax moth</name>
    <dbReference type="NCBI Taxonomy" id="7137"/>
    <lineage>
        <taxon>Eukaryota</taxon>
        <taxon>Metazoa</taxon>
        <taxon>Ecdysozoa</taxon>
        <taxon>Arthropoda</taxon>
        <taxon>Hexapoda</taxon>
        <taxon>Insecta</taxon>
        <taxon>Pterygota</taxon>
        <taxon>Neoptera</taxon>
        <taxon>Endopterygota</taxon>
        <taxon>Lepidoptera</taxon>
        <taxon>Glossata</taxon>
        <taxon>Ditrysia</taxon>
        <taxon>Pyraloidea</taxon>
        <taxon>Pyralidae</taxon>
        <taxon>Galleriinae</taxon>
        <taxon>Galleria</taxon>
    </lineage>
</organism>
<reference evidence="2" key="1">
    <citation type="submission" date="2025-08" db="UniProtKB">
        <authorList>
            <consortium name="RefSeq"/>
        </authorList>
    </citation>
    <scope>IDENTIFICATION</scope>
    <source>
        <tissue evidence="2">Whole larvae</tissue>
    </source>
</reference>
<gene>
    <name evidence="2" type="primary">LOC128200087</name>
</gene>
<name>A0ABM3MAT6_GALME</name>
<proteinExistence type="predicted"/>
<protein>
    <submittedName>
        <fullName evidence="2">Uncharacterized protein LOC128200087</fullName>
    </submittedName>
</protein>
<evidence type="ECO:0000313" key="2">
    <source>
        <dbReference type="RefSeq" id="XP_052748208.1"/>
    </source>
</evidence>
<sequence>MLFIIADTSVSSSTSASPLSSALPQSTASDYEVIRSNTIVNGDPVSSTEEIIVERPSLNIPTNPWERVQQLGNNLQQTATSAAETDIENLVYTTLQELWELWNLWSQRRGQLGLPPLSLPSSGSSNSGPRRWIDRSEVGNVCVCYDDSKYIPWNVRRQIAA</sequence>